<name>A0A6A4SN24_SCOMX</name>
<dbReference type="Proteomes" id="UP000438429">
    <property type="component" value="Unassembled WGS sequence"/>
</dbReference>
<reference evidence="2 3" key="1">
    <citation type="submission" date="2019-06" db="EMBL/GenBank/DDBJ databases">
        <title>Draft genomes of female and male turbot (Scophthalmus maximus).</title>
        <authorList>
            <person name="Xu H."/>
            <person name="Xu X.-W."/>
            <person name="Shao C."/>
            <person name="Chen S."/>
        </authorList>
    </citation>
    <scope>NUCLEOTIDE SEQUENCE [LARGE SCALE GENOMIC DNA]</scope>
    <source>
        <strain evidence="2">Ysfricsl-2016a</strain>
        <tissue evidence="2">Blood</tissue>
    </source>
</reference>
<dbReference type="EMBL" id="VEVO01000011">
    <property type="protein sequence ID" value="KAF0034587.1"/>
    <property type="molecule type" value="Genomic_DNA"/>
</dbReference>
<organism evidence="2 3">
    <name type="scientific">Scophthalmus maximus</name>
    <name type="common">Turbot</name>
    <name type="synonym">Psetta maxima</name>
    <dbReference type="NCBI Taxonomy" id="52904"/>
    <lineage>
        <taxon>Eukaryota</taxon>
        <taxon>Metazoa</taxon>
        <taxon>Chordata</taxon>
        <taxon>Craniata</taxon>
        <taxon>Vertebrata</taxon>
        <taxon>Euteleostomi</taxon>
        <taxon>Actinopterygii</taxon>
        <taxon>Neopterygii</taxon>
        <taxon>Teleostei</taxon>
        <taxon>Neoteleostei</taxon>
        <taxon>Acanthomorphata</taxon>
        <taxon>Carangaria</taxon>
        <taxon>Pleuronectiformes</taxon>
        <taxon>Pleuronectoidei</taxon>
        <taxon>Scophthalmidae</taxon>
        <taxon>Scophthalmus</taxon>
    </lineage>
</organism>
<protein>
    <submittedName>
        <fullName evidence="2">Uncharacterized protein</fullName>
    </submittedName>
</protein>
<comment type="caution">
    <text evidence="2">The sequence shown here is derived from an EMBL/GenBank/DDBJ whole genome shotgun (WGS) entry which is preliminary data.</text>
</comment>
<evidence type="ECO:0000313" key="3">
    <source>
        <dbReference type="Proteomes" id="UP000438429"/>
    </source>
</evidence>
<gene>
    <name evidence="2" type="ORF">F2P81_012345</name>
</gene>
<dbReference type="AlphaFoldDB" id="A0A6A4SN24"/>
<evidence type="ECO:0000313" key="2">
    <source>
        <dbReference type="EMBL" id="KAF0034587.1"/>
    </source>
</evidence>
<evidence type="ECO:0000256" key="1">
    <source>
        <dbReference type="SAM" id="MobiDB-lite"/>
    </source>
</evidence>
<sequence>MLFSAQPLFFVAWKHYYHSQCPHTHTHTHTTRHREPPHDSSDGKWKCGVRVLCESEYTLCRERPQECNTLNIVNIFFPLRSYGLTVLTQSTYSQGYIKPNTYCILCYNVMDMTTDDYQNWKPVVVSQTDFLGSLHSAVHSLWRSAFIPLVHTSAAQLTHSAATNSKKRKEAYLLVSGAVRVAVGIVMPFSQKSNTEEFAANQRTTRSDGSVCGGSFGDAALQPDSRSHQTSGSSVGPGIVP</sequence>
<feature type="region of interest" description="Disordered" evidence="1">
    <location>
        <begin position="200"/>
        <end position="241"/>
    </location>
</feature>
<proteinExistence type="predicted"/>
<accession>A0A6A4SN24</accession>